<sequence length="71" mass="8075">MLPRRSRPRLYQRGKDPPTLVLHLQLGWNVVSAQDMGGATGAKIRKGSTQRPLLTKYAWDDPAVTWERGFK</sequence>
<accession>A0AAV7WX07</accession>
<comment type="caution">
    <text evidence="1">The sequence shown here is derived from an EMBL/GenBank/DDBJ whole genome shotgun (WGS) entry which is preliminary data.</text>
</comment>
<organism evidence="1 2">
    <name type="scientific">Pleurodeles waltl</name>
    <name type="common">Iberian ribbed newt</name>
    <dbReference type="NCBI Taxonomy" id="8319"/>
    <lineage>
        <taxon>Eukaryota</taxon>
        <taxon>Metazoa</taxon>
        <taxon>Chordata</taxon>
        <taxon>Craniata</taxon>
        <taxon>Vertebrata</taxon>
        <taxon>Euteleostomi</taxon>
        <taxon>Amphibia</taxon>
        <taxon>Batrachia</taxon>
        <taxon>Caudata</taxon>
        <taxon>Salamandroidea</taxon>
        <taxon>Salamandridae</taxon>
        <taxon>Pleurodelinae</taxon>
        <taxon>Pleurodeles</taxon>
    </lineage>
</organism>
<dbReference type="AlphaFoldDB" id="A0AAV7WX07"/>
<name>A0AAV7WX07_PLEWA</name>
<reference evidence="1" key="1">
    <citation type="journal article" date="2022" name="bioRxiv">
        <title>Sequencing and chromosome-scale assembly of the giantPleurodeles waltlgenome.</title>
        <authorList>
            <person name="Brown T."/>
            <person name="Elewa A."/>
            <person name="Iarovenko S."/>
            <person name="Subramanian E."/>
            <person name="Araus A.J."/>
            <person name="Petzold A."/>
            <person name="Susuki M."/>
            <person name="Suzuki K.-i.T."/>
            <person name="Hayashi T."/>
            <person name="Toyoda A."/>
            <person name="Oliveira C."/>
            <person name="Osipova E."/>
            <person name="Leigh N.D."/>
            <person name="Simon A."/>
            <person name="Yun M.H."/>
        </authorList>
    </citation>
    <scope>NUCLEOTIDE SEQUENCE</scope>
    <source>
        <strain evidence="1">20211129_DDA</strain>
        <tissue evidence="1">Liver</tissue>
    </source>
</reference>
<dbReference type="EMBL" id="JANPWB010000001">
    <property type="protein sequence ID" value="KAJ1218465.1"/>
    <property type="molecule type" value="Genomic_DNA"/>
</dbReference>
<evidence type="ECO:0000313" key="2">
    <source>
        <dbReference type="Proteomes" id="UP001066276"/>
    </source>
</evidence>
<protein>
    <submittedName>
        <fullName evidence="1">Uncharacterized protein</fullName>
    </submittedName>
</protein>
<evidence type="ECO:0000313" key="1">
    <source>
        <dbReference type="EMBL" id="KAJ1218465.1"/>
    </source>
</evidence>
<proteinExistence type="predicted"/>
<dbReference type="Proteomes" id="UP001066276">
    <property type="component" value="Chromosome 1_1"/>
</dbReference>
<gene>
    <name evidence="1" type="ORF">NDU88_006044</name>
</gene>
<keyword evidence="2" id="KW-1185">Reference proteome</keyword>